<comment type="caution">
    <text evidence="2">The sequence shown here is derived from an EMBL/GenBank/DDBJ whole genome shotgun (WGS) entry which is preliminary data.</text>
</comment>
<evidence type="ECO:0000313" key="3">
    <source>
        <dbReference type="Proteomes" id="UP001153678"/>
    </source>
</evidence>
<dbReference type="PANTHER" id="PTHR46579">
    <property type="entry name" value="F5/8 TYPE C DOMAIN-CONTAINING PROTEIN-RELATED"/>
    <property type="match status" value="1"/>
</dbReference>
<dbReference type="Proteomes" id="UP001153678">
    <property type="component" value="Unassembled WGS sequence"/>
</dbReference>
<gene>
    <name evidence="2" type="ORF">FWILDA_LOCUS1274</name>
</gene>
<dbReference type="EMBL" id="CAMKVN010000116">
    <property type="protein sequence ID" value="CAI2163848.1"/>
    <property type="molecule type" value="Genomic_DNA"/>
</dbReference>
<dbReference type="PANTHER" id="PTHR46579:SF1">
    <property type="entry name" value="F5_8 TYPE C DOMAIN-CONTAINING PROTEIN"/>
    <property type="match status" value="1"/>
</dbReference>
<feature type="compositionally biased region" description="Acidic residues" evidence="1">
    <location>
        <begin position="129"/>
        <end position="148"/>
    </location>
</feature>
<evidence type="ECO:0000313" key="2">
    <source>
        <dbReference type="EMBL" id="CAI2163848.1"/>
    </source>
</evidence>
<accession>A0A9W4SBM5</accession>
<dbReference type="AlphaFoldDB" id="A0A9W4SBM5"/>
<evidence type="ECO:0000256" key="1">
    <source>
        <dbReference type="SAM" id="MobiDB-lite"/>
    </source>
</evidence>
<keyword evidence="3" id="KW-1185">Reference proteome</keyword>
<proteinExistence type="predicted"/>
<organism evidence="2 3">
    <name type="scientific">Funneliformis geosporum</name>
    <dbReference type="NCBI Taxonomy" id="1117311"/>
    <lineage>
        <taxon>Eukaryota</taxon>
        <taxon>Fungi</taxon>
        <taxon>Fungi incertae sedis</taxon>
        <taxon>Mucoromycota</taxon>
        <taxon>Glomeromycotina</taxon>
        <taxon>Glomeromycetes</taxon>
        <taxon>Glomerales</taxon>
        <taxon>Glomeraceae</taxon>
        <taxon>Funneliformis</taxon>
    </lineage>
</organism>
<sequence length="818" mass="95932">MATEKSVPCVCLLCCNNNNNGKYVSIATRTSHRRREITFNNDVTPLLYDNDIIDGRLDTDNKYDNQNIDLEINQINQIDDTSTKNELELISEVSENSDKEEYINIIREDYEKEYVNIEDGNVNYDIIEDDDDDYDYDEENMDDYDDYYDYDRENNYDDDDDYEEDDDIIEVDDNNNINLTDNLIEGLQLLYFKEHHTISDKAFNQILKVFGLKDISLLKLRKRLKNIVPLKPKLVDMCWNSCCAFIGKDANCDACPTCGEPRYISGEEPKQPRKLAAYFSVIDSLKMQYKDPFRAKILRYRHEYTSSKEYLSNNGKIGDVFDGNRYKSLKPQGYDGTNYNPENLPMRSHTSYLQDIQAIENEVGKARIRVQRERGVNERSILLELHSIDFPASFPIDIMHELFENIAPLMFRHFNGKFFNNETLNNTDYMISSNSWKEITKIIKQNRKMMPMEFGRYPLNIKKRHSAFEAEDWYNWIVLYSIPLLHNYLPEKYINGWAKFVKATQLCLEPVISKQELEEIQILFVGFVRHYEKEYYQRDSDRLPATLISFHYLLHIMKSIQETGPAWSTWKLPMERLCGMLAHSYQHPYTNFIDHTTLWTQLAHLQYINQKIFGDQDKTKILPLERAFSFSITEEKLHSPSQKCNLTKIEIQKVKQYYATALDLMINDVGEIIEQIQKYGKLRTKSGSLIGSKLVKRKSNVARNNYSIAAKLLVDKNAHLPSAPFDFEEREFYGQVLYYFVHEFNEQLSMLAFVNWIQSPEILGNNIQFFHNFGETSVISITAIDRCVGFLEVAANKHIIIDRENRVHLDNVSLKKIN</sequence>
<feature type="region of interest" description="Disordered" evidence="1">
    <location>
        <begin position="129"/>
        <end position="150"/>
    </location>
</feature>
<reference evidence="2" key="1">
    <citation type="submission" date="2022-08" db="EMBL/GenBank/DDBJ databases">
        <authorList>
            <person name="Kallberg Y."/>
            <person name="Tangrot J."/>
            <person name="Rosling A."/>
        </authorList>
    </citation>
    <scope>NUCLEOTIDE SEQUENCE</scope>
    <source>
        <strain evidence="2">Wild A</strain>
    </source>
</reference>
<protein>
    <submittedName>
        <fullName evidence="2">4820_t:CDS:1</fullName>
    </submittedName>
</protein>
<name>A0A9W4SBM5_9GLOM</name>
<dbReference type="OrthoDB" id="2423760at2759"/>